<protein>
    <recommendedName>
        <fullName evidence="4">DUF4878 domain-containing protein</fullName>
    </recommendedName>
</protein>
<evidence type="ECO:0000313" key="2">
    <source>
        <dbReference type="EMBL" id="SFJ66387.1"/>
    </source>
</evidence>
<dbReference type="AlphaFoldDB" id="A0A1I3TA69"/>
<gene>
    <name evidence="2" type="ORF">SAMN04488082_105101</name>
</gene>
<evidence type="ECO:0000313" key="3">
    <source>
        <dbReference type="Proteomes" id="UP000198635"/>
    </source>
</evidence>
<feature type="signal peptide" evidence="1">
    <location>
        <begin position="1"/>
        <end position="16"/>
    </location>
</feature>
<dbReference type="OrthoDB" id="9103420at2"/>
<dbReference type="PROSITE" id="PS51257">
    <property type="entry name" value="PROKAR_LIPOPROTEIN"/>
    <property type="match status" value="1"/>
</dbReference>
<evidence type="ECO:0000256" key="1">
    <source>
        <dbReference type="SAM" id="SignalP"/>
    </source>
</evidence>
<accession>A0A1I3TA69</accession>
<keyword evidence="3" id="KW-1185">Reference proteome</keyword>
<dbReference type="EMBL" id="FORX01000005">
    <property type="protein sequence ID" value="SFJ66387.1"/>
    <property type="molecule type" value="Genomic_DNA"/>
</dbReference>
<sequence>MKFMLTGILFAVSLFAVGCSGEPSEADIRAAFEKDMAKTAQSLDEAGKLFGGAGKAFTDSLGKTELHAVKKIGCTEAKEAPGFVCDVEVDMTVPIAGRSKEMTTVRFVKGPDGWVVMQ</sequence>
<keyword evidence="1" id="KW-0732">Signal</keyword>
<name>A0A1I3TA69_9BACT</name>
<proteinExistence type="predicted"/>
<reference evidence="3" key="1">
    <citation type="submission" date="2016-10" db="EMBL/GenBank/DDBJ databases">
        <authorList>
            <person name="Varghese N."/>
            <person name="Submissions S."/>
        </authorList>
    </citation>
    <scope>NUCLEOTIDE SEQUENCE [LARGE SCALE GENOMIC DNA]</scope>
    <source>
        <strain evidence="3">DSM 5918</strain>
    </source>
</reference>
<organism evidence="2 3">
    <name type="scientific">Desulfomicrobium apsheronum</name>
    <dbReference type="NCBI Taxonomy" id="52560"/>
    <lineage>
        <taxon>Bacteria</taxon>
        <taxon>Pseudomonadati</taxon>
        <taxon>Thermodesulfobacteriota</taxon>
        <taxon>Desulfovibrionia</taxon>
        <taxon>Desulfovibrionales</taxon>
        <taxon>Desulfomicrobiaceae</taxon>
        <taxon>Desulfomicrobium</taxon>
    </lineage>
</organism>
<dbReference type="RefSeq" id="WP_092373552.1">
    <property type="nucleotide sequence ID" value="NZ_FORX01000005.1"/>
</dbReference>
<dbReference type="Proteomes" id="UP000198635">
    <property type="component" value="Unassembled WGS sequence"/>
</dbReference>
<feature type="chain" id="PRO_5011572517" description="DUF4878 domain-containing protein" evidence="1">
    <location>
        <begin position="17"/>
        <end position="118"/>
    </location>
</feature>
<evidence type="ECO:0008006" key="4">
    <source>
        <dbReference type="Google" id="ProtNLM"/>
    </source>
</evidence>